<dbReference type="Gene3D" id="2.130.10.10">
    <property type="entry name" value="YVTN repeat-like/Quinoprotein amine dehydrogenase"/>
    <property type="match status" value="3"/>
</dbReference>
<dbReference type="EMBL" id="JAOVZO020000019">
    <property type="protein sequence ID" value="MDC8014980.1"/>
    <property type="molecule type" value="Genomic_DNA"/>
</dbReference>
<dbReference type="SUPFAM" id="SSF50998">
    <property type="entry name" value="Quinoprotein alcohol dehydrogenase-like"/>
    <property type="match status" value="3"/>
</dbReference>
<reference evidence="3" key="1">
    <citation type="submission" date="2023-02" db="EMBL/GenBank/DDBJ databases">
        <title>Tahibacter soli sp. nov. isolated from soil.</title>
        <authorList>
            <person name="Baek J.H."/>
            <person name="Lee J.K."/>
            <person name="Choi D.G."/>
            <person name="Jeon C.O."/>
        </authorList>
    </citation>
    <scope>NUCLEOTIDE SEQUENCE</scope>
    <source>
        <strain evidence="3">BL</strain>
    </source>
</reference>
<dbReference type="AlphaFoldDB" id="A0A9X3YPB8"/>
<evidence type="ECO:0000256" key="1">
    <source>
        <dbReference type="SAM" id="SignalP"/>
    </source>
</evidence>
<dbReference type="PANTHER" id="PTHR34512:SF30">
    <property type="entry name" value="OUTER MEMBRANE PROTEIN ASSEMBLY FACTOR BAMB"/>
    <property type="match status" value="1"/>
</dbReference>
<dbReference type="Pfam" id="PF13360">
    <property type="entry name" value="PQQ_2"/>
    <property type="match status" value="2"/>
</dbReference>
<dbReference type="InterPro" id="IPR011047">
    <property type="entry name" value="Quinoprotein_ADH-like_sf"/>
</dbReference>
<dbReference type="InterPro" id="IPR015943">
    <property type="entry name" value="WD40/YVTN_repeat-like_dom_sf"/>
</dbReference>
<dbReference type="PANTHER" id="PTHR34512">
    <property type="entry name" value="CELL SURFACE PROTEIN"/>
    <property type="match status" value="1"/>
</dbReference>
<comment type="caution">
    <text evidence="3">The sequence shown here is derived from an EMBL/GenBank/DDBJ whole genome shotgun (WGS) entry which is preliminary data.</text>
</comment>
<dbReference type="RefSeq" id="WP_263540784.1">
    <property type="nucleotide sequence ID" value="NZ_JAOVZO020000019.1"/>
</dbReference>
<dbReference type="InterPro" id="IPR002372">
    <property type="entry name" value="PQQ_rpt_dom"/>
</dbReference>
<evidence type="ECO:0000313" key="3">
    <source>
        <dbReference type="EMBL" id="MDC8014980.1"/>
    </source>
</evidence>
<dbReference type="InterPro" id="IPR018391">
    <property type="entry name" value="PQQ_b-propeller_rpt"/>
</dbReference>
<feature type="signal peptide" evidence="1">
    <location>
        <begin position="1"/>
        <end position="26"/>
    </location>
</feature>
<feature type="domain" description="Pyrrolo-quinoline quinone repeat" evidence="2">
    <location>
        <begin position="307"/>
        <end position="489"/>
    </location>
</feature>
<feature type="domain" description="Pyrrolo-quinoline quinone repeat" evidence="2">
    <location>
        <begin position="170"/>
        <end position="303"/>
    </location>
</feature>
<feature type="chain" id="PRO_5040814698" evidence="1">
    <location>
        <begin position="27"/>
        <end position="491"/>
    </location>
</feature>
<keyword evidence="1" id="KW-0732">Signal</keyword>
<gene>
    <name evidence="3" type="ORF">OD750_020745</name>
</gene>
<name>A0A9X3YPB8_9GAMM</name>
<dbReference type="SMART" id="SM00564">
    <property type="entry name" value="PQQ"/>
    <property type="match status" value="7"/>
</dbReference>
<organism evidence="3 4">
    <name type="scientific">Tahibacter soli</name>
    <dbReference type="NCBI Taxonomy" id="2983605"/>
    <lineage>
        <taxon>Bacteria</taxon>
        <taxon>Pseudomonadati</taxon>
        <taxon>Pseudomonadota</taxon>
        <taxon>Gammaproteobacteria</taxon>
        <taxon>Lysobacterales</taxon>
        <taxon>Rhodanobacteraceae</taxon>
        <taxon>Tahibacter</taxon>
    </lineage>
</organism>
<sequence length="491" mass="52192">MRSTLRFCLRVARAVAPAVLATFLFAADGVAADDPVVGRWIGTAGSVREKIDVGLEFVRGADGKLALKLTQPVSNYFGAEPGGEVVRDGNRVAHEGLYLSLELDGDTLRGTYPGPNSPAVFKRAAKLPVEAAPPKVPAGPAPRWETRLGGQVYASPVVVDGVAYVGTTGGIVNAVDTRDGKPVWTFTAGRAIFGSVAVAGDAVYVAADNGLLFRLDRATGKERWRYRLGDEEATRILPHPTVYDWDWQGAQPVVADGTVYVGAADGGFHAVDAAKGERRWRFDTRGRIRNAAAAAGDRVYVGSADHFVYALESKTGREAWRADTGAEVDAAPVVHGDRVLVGNRGAGLLSLDAATGETKWRLFFWGSWVESTPVVVDGTIYVGSSDLRRVSAIDPADGRVLWRSDVYGWTWGTPLVTANRIYVGAAGGTPYFVKHRASFTVLDRKTGRIVARHPLADTGGHQWGIAGSPALAGDSVIVATIAGSLLAFALR</sequence>
<evidence type="ECO:0000313" key="4">
    <source>
        <dbReference type="Proteomes" id="UP001139971"/>
    </source>
</evidence>
<protein>
    <submittedName>
        <fullName evidence="3">PQQ-binding-like beta-propeller repeat protein</fullName>
    </submittedName>
</protein>
<evidence type="ECO:0000259" key="2">
    <source>
        <dbReference type="Pfam" id="PF13360"/>
    </source>
</evidence>
<keyword evidence="4" id="KW-1185">Reference proteome</keyword>
<proteinExistence type="predicted"/>
<dbReference type="Proteomes" id="UP001139971">
    <property type="component" value="Unassembled WGS sequence"/>
</dbReference>
<accession>A0A9X3YPB8</accession>